<evidence type="ECO:0000313" key="2">
    <source>
        <dbReference type="EMBL" id="RNF35517.1"/>
    </source>
</evidence>
<dbReference type="Pfam" id="PF00903">
    <property type="entry name" value="Glyoxalase"/>
    <property type="match status" value="1"/>
</dbReference>
<dbReference type="SUPFAM" id="SSF54593">
    <property type="entry name" value="Glyoxalase/Bleomycin resistance protein/Dihydroxybiphenyl dioxygenase"/>
    <property type="match status" value="1"/>
</dbReference>
<reference evidence="2" key="1">
    <citation type="submission" date="2018-05" db="EMBL/GenBank/DDBJ databases">
        <title>Reclassification of Methylarcula marina and Methylarcula terricola as Paracoccus methylarcula sp.nov., comb.nov. and Paracoccus terricola comb.nov.</title>
        <authorList>
            <person name="Shmareva M.N."/>
            <person name="Doronina N.V."/>
            <person name="Vasilenko O.V."/>
            <person name="Tarlachkov S.V."/>
            <person name="Trotsenko Y.A."/>
        </authorList>
    </citation>
    <scope>NUCLEOTIDE SEQUENCE [LARGE SCALE GENOMIC DNA]</scope>
    <source>
        <strain evidence="2">VKM B-2159</strain>
    </source>
</reference>
<name>A0A422QZU7_9RHOB</name>
<proteinExistence type="predicted"/>
<dbReference type="PANTHER" id="PTHR33990">
    <property type="entry name" value="PROTEIN YJDN-RELATED"/>
    <property type="match status" value="1"/>
</dbReference>
<accession>A0A422QZU7</accession>
<dbReference type="InterPro" id="IPR004360">
    <property type="entry name" value="Glyas_Fos-R_dOase_dom"/>
</dbReference>
<feature type="domain" description="Glyoxalase/fosfomycin resistance/dioxygenase" evidence="1">
    <location>
        <begin position="12"/>
        <end position="129"/>
    </location>
</feature>
<dbReference type="Gene3D" id="3.10.180.10">
    <property type="entry name" value="2,3-Dihydroxybiphenyl 1,2-Dioxygenase, domain 1"/>
    <property type="match status" value="1"/>
</dbReference>
<protein>
    <submittedName>
        <fullName evidence="2">VOC family protein</fullName>
    </submittedName>
</protein>
<dbReference type="PANTHER" id="PTHR33990:SF1">
    <property type="entry name" value="PROTEIN YJDN"/>
    <property type="match status" value="1"/>
</dbReference>
<keyword evidence="3" id="KW-1185">Reference proteome</keyword>
<dbReference type="Proteomes" id="UP000238137">
    <property type="component" value="Unassembled WGS sequence"/>
</dbReference>
<dbReference type="RefSeq" id="WP_106690127.1">
    <property type="nucleotide sequence ID" value="NZ_PXNQ02000002.1"/>
</dbReference>
<dbReference type="EMBL" id="PXNQ02000002">
    <property type="protein sequence ID" value="RNF35517.1"/>
    <property type="molecule type" value="Genomic_DNA"/>
</dbReference>
<dbReference type="AlphaFoldDB" id="A0A422QZU7"/>
<comment type="caution">
    <text evidence="2">The sequence shown here is derived from an EMBL/GenBank/DDBJ whole genome shotgun (WGS) entry which is preliminary data.</text>
</comment>
<evidence type="ECO:0000313" key="3">
    <source>
        <dbReference type="Proteomes" id="UP000238137"/>
    </source>
</evidence>
<dbReference type="InterPro" id="IPR028973">
    <property type="entry name" value="PhnB-like"/>
</dbReference>
<sequence>MQPTIYLFFKGNCLEAMSHYAEILGGEITGVFRNGDAEPDQRMPGGDDMVMNMAMKLGSSMVMASDSPDQMYDRPQGFYIHIETPSMAEFERAFTAMSKGAEAVTMEPSETFWAERFTMFRDRFGTPWMLSFTGSKGQGDG</sequence>
<dbReference type="InterPro" id="IPR029068">
    <property type="entry name" value="Glyas_Bleomycin-R_OHBP_Dase"/>
</dbReference>
<gene>
    <name evidence="2" type="ORF">A7A09_003570</name>
</gene>
<organism evidence="2 3">
    <name type="scientific">Paracoccus methylarcula</name>
    <dbReference type="NCBI Taxonomy" id="72022"/>
    <lineage>
        <taxon>Bacteria</taxon>
        <taxon>Pseudomonadati</taxon>
        <taxon>Pseudomonadota</taxon>
        <taxon>Alphaproteobacteria</taxon>
        <taxon>Rhodobacterales</taxon>
        <taxon>Paracoccaceae</taxon>
        <taxon>Paracoccus</taxon>
    </lineage>
</organism>
<dbReference type="OrthoDB" id="9795306at2"/>
<evidence type="ECO:0000259" key="1">
    <source>
        <dbReference type="Pfam" id="PF00903"/>
    </source>
</evidence>
<dbReference type="CDD" id="cd06588">
    <property type="entry name" value="PhnB_like"/>
    <property type="match status" value="1"/>
</dbReference>